<dbReference type="PANTHER" id="PTHR43840">
    <property type="entry name" value="MITOCHONDRIAL METAL TRANSPORTER 1-RELATED"/>
    <property type="match status" value="1"/>
</dbReference>
<name>A0A0X8VE54_ANAPI</name>
<dbReference type="InterPro" id="IPR036837">
    <property type="entry name" value="Cation_efflux_CTD_sf"/>
</dbReference>
<dbReference type="AlphaFoldDB" id="A0A0X8VE54"/>
<evidence type="ECO:0000256" key="1">
    <source>
        <dbReference type="ARBA" id="ARBA00004141"/>
    </source>
</evidence>
<dbReference type="InterPro" id="IPR027469">
    <property type="entry name" value="Cation_efflux_TMD_sf"/>
</dbReference>
<dbReference type="EMBL" id="CP014223">
    <property type="protein sequence ID" value="AMJ42124.1"/>
    <property type="molecule type" value="Genomic_DNA"/>
</dbReference>
<dbReference type="InterPro" id="IPR050291">
    <property type="entry name" value="CDF_Transporter"/>
</dbReference>
<evidence type="ECO:0000259" key="9">
    <source>
        <dbReference type="Pfam" id="PF16916"/>
    </source>
</evidence>
<proteinExistence type="inferred from homology"/>
<keyword evidence="3" id="KW-0813">Transport</keyword>
<evidence type="ECO:0000313" key="10">
    <source>
        <dbReference type="EMBL" id="AMJ42124.1"/>
    </source>
</evidence>
<evidence type="ECO:0000259" key="8">
    <source>
        <dbReference type="Pfam" id="PF01545"/>
    </source>
</evidence>
<keyword evidence="12" id="KW-1185">Reference proteome</keyword>
<dbReference type="InterPro" id="IPR027470">
    <property type="entry name" value="Cation_efflux_CTD"/>
</dbReference>
<keyword evidence="5 7" id="KW-1133">Transmembrane helix</keyword>
<protein>
    <submittedName>
        <fullName evidence="11">Cation diffusion facilitator family transporter</fullName>
    </submittedName>
    <submittedName>
        <fullName evidence="10">Cation efflux system proteinc</fullName>
    </submittedName>
</protein>
<evidence type="ECO:0000256" key="4">
    <source>
        <dbReference type="ARBA" id="ARBA00022692"/>
    </source>
</evidence>
<dbReference type="GO" id="GO:0008324">
    <property type="term" value="F:monoatomic cation transmembrane transporter activity"/>
    <property type="evidence" value="ECO:0007669"/>
    <property type="project" value="InterPro"/>
</dbReference>
<comment type="similarity">
    <text evidence="2">Belongs to the cation diffusion facilitator (CDF) transporter (TC 2.A.4) family.</text>
</comment>
<dbReference type="PANTHER" id="PTHR43840:SF15">
    <property type="entry name" value="MITOCHONDRIAL METAL TRANSPORTER 1-RELATED"/>
    <property type="match status" value="1"/>
</dbReference>
<dbReference type="KEGG" id="cpro:CPRO_25760"/>
<dbReference type="InterPro" id="IPR058533">
    <property type="entry name" value="Cation_efflux_TM"/>
</dbReference>
<feature type="transmembrane region" description="Helical" evidence="7">
    <location>
        <begin position="23"/>
        <end position="43"/>
    </location>
</feature>
<feature type="domain" description="Cation efflux protein cytoplasmic" evidence="9">
    <location>
        <begin position="220"/>
        <end position="296"/>
    </location>
</feature>
<feature type="transmembrane region" description="Helical" evidence="7">
    <location>
        <begin position="190"/>
        <end position="207"/>
    </location>
</feature>
<dbReference type="NCBIfam" id="TIGR01297">
    <property type="entry name" value="CDF"/>
    <property type="match status" value="1"/>
</dbReference>
<evidence type="ECO:0000256" key="2">
    <source>
        <dbReference type="ARBA" id="ARBA00008114"/>
    </source>
</evidence>
<reference evidence="11" key="4">
    <citation type="submission" date="2016-11" db="EMBL/GenBank/DDBJ databases">
        <authorList>
            <person name="Varghese N."/>
            <person name="Submissions S."/>
        </authorList>
    </citation>
    <scope>NUCLEOTIDE SEQUENCE</scope>
    <source>
        <strain evidence="11">DSM 1682</strain>
    </source>
</reference>
<dbReference type="Pfam" id="PF16916">
    <property type="entry name" value="ZT_dimer"/>
    <property type="match status" value="1"/>
</dbReference>
<sequence>MEAEKSNAEENEKIVMSVSAKSMIANIILSVGKVAAGVIASSGAMISDGIHSASDVLSTIVVMIGYKLSAKESDEHHQYGHERIECVAALILAGILCATGIVIGYEGVLKIIHANELNLAMPGILALIAAIVSIVVKEGMYWYTRAAANKVNSGALMADAWHHRSDAMSSIGSMVGIIGARLGYPICDPLASVIICVFIVKAAYDIFMDAINKMLDTACDNETVERMRDIILSQEGVTGIDQMQTRLFGARIYVDVEIAANRHMTLSEAHTIAEQVHEAIENNFQEVKHCMVHVNPAEEDLVGQE</sequence>
<dbReference type="Proteomes" id="UP000184204">
    <property type="component" value="Unassembled WGS sequence"/>
</dbReference>
<evidence type="ECO:0000313" key="12">
    <source>
        <dbReference type="Proteomes" id="UP000068026"/>
    </source>
</evidence>
<dbReference type="SUPFAM" id="SSF161111">
    <property type="entry name" value="Cation efflux protein transmembrane domain-like"/>
    <property type="match status" value="1"/>
</dbReference>
<evidence type="ECO:0000256" key="5">
    <source>
        <dbReference type="ARBA" id="ARBA00022989"/>
    </source>
</evidence>
<gene>
    <name evidence="10" type="ORF">CPRO_25760</name>
    <name evidence="11" type="ORF">SAMN02745151_00944</name>
</gene>
<accession>A0A0X8VE54</accession>
<feature type="transmembrane region" description="Helical" evidence="7">
    <location>
        <begin position="87"/>
        <end position="105"/>
    </location>
</feature>
<feature type="domain" description="Cation efflux protein transmembrane" evidence="8">
    <location>
        <begin position="22"/>
        <end position="213"/>
    </location>
</feature>
<reference evidence="12" key="2">
    <citation type="submission" date="2016-01" db="EMBL/GenBank/DDBJ databases">
        <authorList>
            <person name="Poehlein A."/>
            <person name="Schlien K."/>
            <person name="Gottschalk G."/>
            <person name="Buckel W."/>
            <person name="Daniel R."/>
        </authorList>
    </citation>
    <scope>NUCLEOTIDE SEQUENCE [LARGE SCALE GENOMIC DNA]</scope>
    <source>
        <strain evidence="12">X2</strain>
    </source>
</reference>
<dbReference type="Proteomes" id="UP000068026">
    <property type="component" value="Chromosome"/>
</dbReference>
<dbReference type="FunFam" id="1.20.1510.10:FF:000006">
    <property type="entry name" value="Divalent cation efflux transporter"/>
    <property type="match status" value="1"/>
</dbReference>
<comment type="subcellular location">
    <subcellularLocation>
        <location evidence="1">Membrane</location>
        <topology evidence="1">Multi-pass membrane protein</topology>
    </subcellularLocation>
</comment>
<reference evidence="13" key="3">
    <citation type="submission" date="2016-11" db="EMBL/GenBank/DDBJ databases">
        <authorList>
            <person name="Jaros S."/>
            <person name="Januszkiewicz K."/>
            <person name="Wedrychowicz H."/>
        </authorList>
    </citation>
    <scope>NUCLEOTIDE SEQUENCE [LARGE SCALE GENOMIC DNA]</scope>
    <source>
        <strain evidence="13">DSM 1682</strain>
    </source>
</reference>
<evidence type="ECO:0000256" key="6">
    <source>
        <dbReference type="ARBA" id="ARBA00023136"/>
    </source>
</evidence>
<evidence type="ECO:0000313" key="13">
    <source>
        <dbReference type="Proteomes" id="UP000184204"/>
    </source>
</evidence>
<dbReference type="SUPFAM" id="SSF160240">
    <property type="entry name" value="Cation efflux protein cytoplasmic domain-like"/>
    <property type="match status" value="1"/>
</dbReference>
<evidence type="ECO:0000256" key="7">
    <source>
        <dbReference type="SAM" id="Phobius"/>
    </source>
</evidence>
<keyword evidence="6 7" id="KW-0472">Membrane</keyword>
<dbReference type="EMBL" id="FQUA01000003">
    <property type="protein sequence ID" value="SHE51967.1"/>
    <property type="molecule type" value="Genomic_DNA"/>
</dbReference>
<dbReference type="Pfam" id="PF01545">
    <property type="entry name" value="Cation_efflux"/>
    <property type="match status" value="1"/>
</dbReference>
<evidence type="ECO:0000256" key="3">
    <source>
        <dbReference type="ARBA" id="ARBA00022448"/>
    </source>
</evidence>
<keyword evidence="4 7" id="KW-0812">Transmembrane</keyword>
<reference evidence="10 12" key="1">
    <citation type="journal article" date="2016" name="Genome Announc.">
        <title>Complete Genome Sequence of the Amino Acid-Fermenting Clostridium propionicum X2 (DSM 1682).</title>
        <authorList>
            <person name="Poehlein A."/>
            <person name="Schlien K."/>
            <person name="Chowdhury N.P."/>
            <person name="Gottschalk G."/>
            <person name="Buckel W."/>
            <person name="Daniel R."/>
        </authorList>
    </citation>
    <scope>NUCLEOTIDE SEQUENCE [LARGE SCALE GENOMIC DNA]</scope>
    <source>
        <strain evidence="10 12">X2</strain>
    </source>
</reference>
<feature type="transmembrane region" description="Helical" evidence="7">
    <location>
        <begin position="117"/>
        <end position="136"/>
    </location>
</feature>
<organism evidence="11 13">
    <name type="scientific">Anaerotignum propionicum DSM 1682</name>
    <dbReference type="NCBI Taxonomy" id="991789"/>
    <lineage>
        <taxon>Bacteria</taxon>
        <taxon>Bacillati</taxon>
        <taxon>Bacillota</taxon>
        <taxon>Clostridia</taxon>
        <taxon>Lachnospirales</taxon>
        <taxon>Anaerotignaceae</taxon>
        <taxon>Anaerotignum</taxon>
    </lineage>
</organism>
<dbReference type="GO" id="GO:0016020">
    <property type="term" value="C:membrane"/>
    <property type="evidence" value="ECO:0007669"/>
    <property type="project" value="UniProtKB-SubCell"/>
</dbReference>
<dbReference type="Gene3D" id="1.20.1510.10">
    <property type="entry name" value="Cation efflux protein transmembrane domain"/>
    <property type="match status" value="1"/>
</dbReference>
<dbReference type="InterPro" id="IPR002524">
    <property type="entry name" value="Cation_efflux"/>
</dbReference>
<dbReference type="Gene3D" id="3.30.70.1350">
    <property type="entry name" value="Cation efflux protein, cytoplasmic domain"/>
    <property type="match status" value="1"/>
</dbReference>
<evidence type="ECO:0000313" key="11">
    <source>
        <dbReference type="EMBL" id="SHE51967.1"/>
    </source>
</evidence>